<dbReference type="InterPro" id="IPR016635">
    <property type="entry name" value="AP_complex_ssu"/>
</dbReference>
<evidence type="ECO:0000256" key="3">
    <source>
        <dbReference type="ARBA" id="ARBA00006972"/>
    </source>
</evidence>
<dbReference type="KEGG" id="bmic:BMR1_02g03420"/>
<reference evidence="12 13" key="3">
    <citation type="journal article" date="2016" name="Sci. Rep.">
        <title>Genome-wide diversity and gene expression profiling of Babesia microti isolates identify polymorphic genes that mediate host-pathogen interactions.</title>
        <authorList>
            <person name="Silva J.C."/>
            <person name="Cornillot E."/>
            <person name="McCracken C."/>
            <person name="Usmani-Brown S."/>
            <person name="Dwivedi A."/>
            <person name="Ifeonu O.O."/>
            <person name="Crabtree J."/>
            <person name="Gotia H.T."/>
            <person name="Virji A.Z."/>
            <person name="Reynes C."/>
            <person name="Colinge J."/>
            <person name="Kumar V."/>
            <person name="Lawres L."/>
            <person name="Pazzi J.E."/>
            <person name="Pablo J.V."/>
            <person name="Hung C."/>
            <person name="Brancato J."/>
            <person name="Kumari P."/>
            <person name="Orvis J."/>
            <person name="Tretina K."/>
            <person name="Chibucos M."/>
            <person name="Ott S."/>
            <person name="Sadzewicz L."/>
            <person name="Sengamalay N."/>
            <person name="Shetty A.C."/>
            <person name="Su Q."/>
            <person name="Tallon L."/>
            <person name="Fraser C.M."/>
            <person name="Frutos R."/>
            <person name="Molina D.M."/>
            <person name="Krause P.J."/>
            <person name="Ben Mamoun C."/>
        </authorList>
    </citation>
    <scope>NUCLEOTIDE SEQUENCE [LARGE SCALE GENOMIC DNA]</scope>
    <source>
        <strain evidence="12 13">RI</strain>
    </source>
</reference>
<dbReference type="Proteomes" id="UP000002899">
    <property type="component" value="Chromosome II"/>
</dbReference>
<dbReference type="OMA" id="IVCIENE"/>
<evidence type="ECO:0000256" key="4">
    <source>
        <dbReference type="ARBA" id="ARBA00022448"/>
    </source>
</evidence>
<keyword evidence="7 10" id="KW-0653">Protein transport</keyword>
<keyword evidence="8 10" id="KW-0472">Membrane</keyword>
<dbReference type="InterPro" id="IPR011012">
    <property type="entry name" value="Longin-like_dom_sf"/>
</dbReference>
<dbReference type="EMBL" id="FO082872">
    <property type="protein sequence ID" value="CCF73836.1"/>
    <property type="molecule type" value="Genomic_DNA"/>
</dbReference>
<evidence type="ECO:0000256" key="2">
    <source>
        <dbReference type="ARBA" id="ARBA00004277"/>
    </source>
</evidence>
<dbReference type="GeneID" id="24424466"/>
<dbReference type="RefSeq" id="XP_012648445.1">
    <property type="nucleotide sequence ID" value="XM_012792991.1"/>
</dbReference>
<dbReference type="GO" id="GO:0035615">
    <property type="term" value="F:clathrin adaptor activity"/>
    <property type="evidence" value="ECO:0007669"/>
    <property type="project" value="InterPro"/>
</dbReference>
<gene>
    <name evidence="12" type="ORF">BMR1_02g03420</name>
</gene>
<feature type="domain" description="AP complex mu/sigma subunit" evidence="11">
    <location>
        <begin position="1"/>
        <end position="138"/>
    </location>
</feature>
<reference evidence="12 13" key="1">
    <citation type="journal article" date="2012" name="Nucleic Acids Res.">
        <title>Sequencing of the smallest Apicomplexan genome from the human pathogen Babesia microti.</title>
        <authorList>
            <person name="Cornillot E."/>
            <person name="Hadj-Kaddour K."/>
            <person name="Dassouli A."/>
            <person name="Noel B."/>
            <person name="Ranwez V."/>
            <person name="Vacherie B."/>
            <person name="Augagneur Y."/>
            <person name="Bres V."/>
            <person name="Duclos A."/>
            <person name="Randazzo S."/>
            <person name="Carcy B."/>
            <person name="Debierre-Grockiego F."/>
            <person name="Delbecq S."/>
            <person name="Moubri-Menage K."/>
            <person name="Shams-Eldin H."/>
            <person name="Usmani-Brown S."/>
            <person name="Bringaud F."/>
            <person name="Wincker P."/>
            <person name="Vivares C.P."/>
            <person name="Schwarz R.T."/>
            <person name="Schetters T.P."/>
            <person name="Krause P.J."/>
            <person name="Gorenflot A."/>
            <person name="Berry V."/>
            <person name="Barbe V."/>
            <person name="Ben Mamoun C."/>
        </authorList>
    </citation>
    <scope>NUCLEOTIDE SEQUENCE [LARGE SCALE GENOMIC DNA]</scope>
    <source>
        <strain evidence="12 13">RI</strain>
    </source>
</reference>
<comment type="subcellular location">
    <subcellularLocation>
        <location evidence="1">Cell membrane</location>
    </subcellularLocation>
    <subcellularLocation>
        <location evidence="2">Membrane</location>
        <location evidence="2">Coated pit</location>
        <topology evidence="2">Peripheral membrane protein</topology>
        <orientation evidence="2">Cytoplasmic side</orientation>
    </subcellularLocation>
</comment>
<dbReference type="Gene3D" id="3.30.450.60">
    <property type="match status" value="1"/>
</dbReference>
<evidence type="ECO:0000256" key="8">
    <source>
        <dbReference type="ARBA" id="ARBA00023136"/>
    </source>
</evidence>
<dbReference type="VEuPathDB" id="PiroplasmaDB:BMR1_02g03420"/>
<keyword evidence="13" id="KW-1185">Reference proteome</keyword>
<keyword evidence="5" id="KW-1003">Cell membrane</keyword>
<dbReference type="InterPro" id="IPR022775">
    <property type="entry name" value="AP_mu_sigma_su"/>
</dbReference>
<dbReference type="GO" id="GO:0030122">
    <property type="term" value="C:AP-2 adaptor complex"/>
    <property type="evidence" value="ECO:0007669"/>
    <property type="project" value="InterPro"/>
</dbReference>
<comment type="similarity">
    <text evidence="3 10">Belongs to the adaptor complexes small subunit family.</text>
</comment>
<evidence type="ECO:0000259" key="11">
    <source>
        <dbReference type="Pfam" id="PF01217"/>
    </source>
</evidence>
<keyword evidence="6" id="KW-0254">Endocytosis</keyword>
<name>I7IGG8_BABMR</name>
<evidence type="ECO:0000256" key="9">
    <source>
        <dbReference type="ARBA" id="ARBA00023176"/>
    </source>
</evidence>
<accession>I7IGG8</accession>
<keyword evidence="4 10" id="KW-0813">Transport</keyword>
<evidence type="ECO:0000256" key="1">
    <source>
        <dbReference type="ARBA" id="ARBA00004236"/>
    </source>
</evidence>
<sequence>MIRVLLFQNMHGDTRLSKWYINYSLAERRKIEKEIYQIVIRRQKKWSNAIEYNGYKLVYRQYAGLIICACIDPNENPLAIFEMIHLFVEIMDLHFGDVCELDIVYNFIQVHALLDEFILAGSLAETCKNEVVARAKKNEKL</sequence>
<evidence type="ECO:0000313" key="12">
    <source>
        <dbReference type="EMBL" id="CCF73836.1"/>
    </source>
</evidence>
<reference evidence="12 13" key="2">
    <citation type="journal article" date="2013" name="PLoS ONE">
        <title>Whole genome mapping and re-organization of the nuclear and mitochondrial genomes of Babesia microti isolates.</title>
        <authorList>
            <person name="Cornillot E."/>
            <person name="Dassouli A."/>
            <person name="Garg A."/>
            <person name="Pachikara N."/>
            <person name="Randazzo S."/>
            <person name="Depoix D."/>
            <person name="Carcy B."/>
            <person name="Delbecq S."/>
            <person name="Frutos R."/>
            <person name="Silva J.C."/>
            <person name="Sutton R."/>
            <person name="Krause P.J."/>
            <person name="Mamoun C.B."/>
        </authorList>
    </citation>
    <scope>NUCLEOTIDE SEQUENCE [LARGE SCALE GENOMIC DNA]</scope>
    <source>
        <strain evidence="12 13">RI</strain>
    </source>
</reference>
<dbReference type="OrthoDB" id="371463at2759"/>
<proteinExistence type="inferred from homology"/>
<evidence type="ECO:0000256" key="6">
    <source>
        <dbReference type="ARBA" id="ARBA00022583"/>
    </source>
</evidence>
<evidence type="ECO:0000313" key="13">
    <source>
        <dbReference type="Proteomes" id="UP000002899"/>
    </source>
</evidence>
<organism evidence="12 13">
    <name type="scientific">Babesia microti (strain RI)</name>
    <dbReference type="NCBI Taxonomy" id="1133968"/>
    <lineage>
        <taxon>Eukaryota</taxon>
        <taxon>Sar</taxon>
        <taxon>Alveolata</taxon>
        <taxon>Apicomplexa</taxon>
        <taxon>Aconoidasida</taxon>
        <taxon>Piroplasmida</taxon>
        <taxon>Babesiidae</taxon>
        <taxon>Babesia</taxon>
    </lineage>
</organism>
<dbReference type="FunFam" id="3.30.450.60:FF:000010">
    <property type="entry name" value="AP complex subunit sigma"/>
    <property type="match status" value="1"/>
</dbReference>
<dbReference type="SUPFAM" id="SSF64356">
    <property type="entry name" value="SNARE-like"/>
    <property type="match status" value="1"/>
</dbReference>
<evidence type="ECO:0000256" key="5">
    <source>
        <dbReference type="ARBA" id="ARBA00022475"/>
    </source>
</evidence>
<dbReference type="GO" id="GO:0006886">
    <property type="term" value="P:intracellular protein transport"/>
    <property type="evidence" value="ECO:0007669"/>
    <property type="project" value="UniProtKB-UniRule"/>
</dbReference>
<dbReference type="Pfam" id="PF01217">
    <property type="entry name" value="Clat_adaptor_s"/>
    <property type="match status" value="1"/>
</dbReference>
<dbReference type="PANTHER" id="PTHR11753">
    <property type="entry name" value="ADAPTOR COMPLEXES SMALL SUBUNIT FAMILY"/>
    <property type="match status" value="1"/>
</dbReference>
<protein>
    <recommendedName>
        <fullName evidence="10">AP complex subunit sigma</fullName>
    </recommendedName>
</protein>
<dbReference type="InterPro" id="IPR027156">
    <property type="entry name" value="APS2"/>
</dbReference>
<dbReference type="CDD" id="cd14833">
    <property type="entry name" value="AP2_sigma"/>
    <property type="match status" value="1"/>
</dbReference>
<dbReference type="GO" id="GO:0072583">
    <property type="term" value="P:clathrin-dependent endocytosis"/>
    <property type="evidence" value="ECO:0007669"/>
    <property type="project" value="InterPro"/>
</dbReference>
<dbReference type="PIRSF" id="PIRSF015588">
    <property type="entry name" value="AP_complex_sigma"/>
    <property type="match status" value="1"/>
</dbReference>
<evidence type="ECO:0000256" key="7">
    <source>
        <dbReference type="ARBA" id="ARBA00022927"/>
    </source>
</evidence>
<dbReference type="AlphaFoldDB" id="I7IGG8"/>
<evidence type="ECO:0000256" key="10">
    <source>
        <dbReference type="PIRNR" id="PIRNR015588"/>
    </source>
</evidence>
<keyword evidence="9" id="KW-0168">Coated pit</keyword>